<dbReference type="PANTHER" id="PTHR14969:SF62">
    <property type="entry name" value="DECAPRENYLPHOSPHORYL-5-PHOSPHORIBOSE PHOSPHATASE RV3807C-RELATED"/>
    <property type="match status" value="1"/>
</dbReference>
<evidence type="ECO:0000256" key="1">
    <source>
        <dbReference type="ARBA" id="ARBA00004651"/>
    </source>
</evidence>
<keyword evidence="3 7" id="KW-0812">Transmembrane</keyword>
<dbReference type="GO" id="GO:0005886">
    <property type="term" value="C:plasma membrane"/>
    <property type="evidence" value="ECO:0007669"/>
    <property type="project" value="UniProtKB-SubCell"/>
</dbReference>
<dbReference type="Pfam" id="PF01569">
    <property type="entry name" value="PAP2"/>
    <property type="match status" value="1"/>
</dbReference>
<dbReference type="SUPFAM" id="SSF48317">
    <property type="entry name" value="Acid phosphatase/Vanadium-dependent haloperoxidase"/>
    <property type="match status" value="1"/>
</dbReference>
<evidence type="ECO:0000256" key="5">
    <source>
        <dbReference type="ARBA" id="ARBA00022989"/>
    </source>
</evidence>
<dbReference type="AlphaFoldDB" id="A0AA49Q815"/>
<feature type="domain" description="Phosphatidic acid phosphatase type 2/haloperoxidase" evidence="8">
    <location>
        <begin position="65"/>
        <end position="173"/>
    </location>
</feature>
<reference evidence="10" key="1">
    <citation type="submission" date="2023-07" db="EMBL/GenBank/DDBJ databases">
        <authorList>
            <person name="Haufschild T."/>
            <person name="Kallscheuer N."/>
            <person name="Hammer J."/>
            <person name="Kohn T."/>
            <person name="Kabuu M."/>
            <person name="Jogler M."/>
            <person name="Wohfarth N."/>
            <person name="Heuer A."/>
            <person name="Rohde M."/>
            <person name="van Teeseling M.C.F."/>
            <person name="Jogler C."/>
        </authorList>
    </citation>
    <scope>NUCLEOTIDE SEQUENCE</scope>
    <source>
        <strain evidence="9">Strain 138</strain>
        <strain evidence="10">Strain 318</strain>
    </source>
</reference>
<keyword evidence="5 7" id="KW-1133">Transmembrane helix</keyword>
<evidence type="ECO:0000256" key="7">
    <source>
        <dbReference type="SAM" id="Phobius"/>
    </source>
</evidence>
<gene>
    <name evidence="9" type="ORF">Strain138_002043</name>
    <name evidence="10" type="ORF">Strain318_002042</name>
</gene>
<keyword evidence="11" id="KW-1185">Reference proteome</keyword>
<accession>A0AA49Q815</accession>
<proteinExistence type="predicted"/>
<evidence type="ECO:0000256" key="4">
    <source>
        <dbReference type="ARBA" id="ARBA00022801"/>
    </source>
</evidence>
<feature type="transmembrane region" description="Helical" evidence="7">
    <location>
        <begin position="116"/>
        <end position="138"/>
    </location>
</feature>
<organism evidence="10 11">
    <name type="scientific">Pseudogemmatithrix spongiicola</name>
    <dbReference type="NCBI Taxonomy" id="3062599"/>
    <lineage>
        <taxon>Bacteria</taxon>
        <taxon>Pseudomonadati</taxon>
        <taxon>Gemmatimonadota</taxon>
        <taxon>Gemmatimonadia</taxon>
        <taxon>Gemmatimonadales</taxon>
        <taxon>Gemmatimonadaceae</taxon>
        <taxon>Pseudogemmatithrix</taxon>
    </lineage>
</organism>
<dbReference type="GO" id="GO:0016787">
    <property type="term" value="F:hydrolase activity"/>
    <property type="evidence" value="ECO:0007669"/>
    <property type="project" value="UniProtKB-KW"/>
</dbReference>
<evidence type="ECO:0000313" key="10">
    <source>
        <dbReference type="EMBL" id="WKW15642.1"/>
    </source>
</evidence>
<evidence type="ECO:0000313" key="9">
    <source>
        <dbReference type="EMBL" id="WKW12735.1"/>
    </source>
</evidence>
<dbReference type="KEGG" id="pspc:Strain318_002042"/>
<name>A0AA49Q815_9BACT</name>
<evidence type="ECO:0000256" key="6">
    <source>
        <dbReference type="ARBA" id="ARBA00023136"/>
    </source>
</evidence>
<dbReference type="EMBL" id="CP130612">
    <property type="protein sequence ID" value="WKW12735.1"/>
    <property type="molecule type" value="Genomic_DNA"/>
</dbReference>
<comment type="subcellular location">
    <subcellularLocation>
        <location evidence="1">Cell membrane</location>
        <topology evidence="1">Multi-pass membrane protein</topology>
    </subcellularLocation>
</comment>
<feature type="transmembrane region" description="Helical" evidence="7">
    <location>
        <begin position="158"/>
        <end position="175"/>
    </location>
</feature>
<sequence length="176" mass="19085">MMRAPLITRLDARDRALFLRWVISDRTPLRATRAWRVLTHVGGARVTILAVLLPMLFAGAALQLVAIKAAWALTLSHLVVQVIKRGVLRERPTVRVLDHSHVAVPDKFSFPSGHSCAVMSVAAVYAVAYPSFAWPLLLLSGLVGWSRVRLGVHYPGDVLAGQAIALATAALVLGAW</sequence>
<dbReference type="InterPro" id="IPR036938">
    <property type="entry name" value="PAP2/HPO_sf"/>
</dbReference>
<dbReference type="Gene3D" id="1.20.144.10">
    <property type="entry name" value="Phosphatidic acid phosphatase type 2/haloperoxidase"/>
    <property type="match status" value="1"/>
</dbReference>
<dbReference type="Proteomes" id="UP001229955">
    <property type="component" value="Chromosome"/>
</dbReference>
<keyword evidence="6 7" id="KW-0472">Membrane</keyword>
<dbReference type="InterPro" id="IPR000326">
    <property type="entry name" value="PAP2/HPO"/>
</dbReference>
<dbReference type="PANTHER" id="PTHR14969">
    <property type="entry name" value="SPHINGOSINE-1-PHOSPHATE PHOSPHOHYDROLASE"/>
    <property type="match status" value="1"/>
</dbReference>
<dbReference type="SMART" id="SM00014">
    <property type="entry name" value="acidPPc"/>
    <property type="match status" value="1"/>
</dbReference>
<evidence type="ECO:0000259" key="8">
    <source>
        <dbReference type="SMART" id="SM00014"/>
    </source>
</evidence>
<dbReference type="RefSeq" id="WP_367885612.1">
    <property type="nucleotide sequence ID" value="NZ_CP130612.1"/>
</dbReference>
<dbReference type="EMBL" id="CP130613">
    <property type="protein sequence ID" value="WKW15642.1"/>
    <property type="molecule type" value="Genomic_DNA"/>
</dbReference>
<keyword evidence="2" id="KW-1003">Cell membrane</keyword>
<accession>A0AA49Q629</accession>
<evidence type="ECO:0000313" key="11">
    <source>
        <dbReference type="Proteomes" id="UP001229955"/>
    </source>
</evidence>
<evidence type="ECO:0000256" key="2">
    <source>
        <dbReference type="ARBA" id="ARBA00022475"/>
    </source>
</evidence>
<protein>
    <submittedName>
        <fullName evidence="10">Phosphatase PAP2 family protein</fullName>
    </submittedName>
</protein>
<evidence type="ECO:0000256" key="3">
    <source>
        <dbReference type="ARBA" id="ARBA00022692"/>
    </source>
</evidence>
<keyword evidence="4" id="KW-0378">Hydrolase</keyword>
<feature type="transmembrane region" description="Helical" evidence="7">
    <location>
        <begin position="37"/>
        <end position="58"/>
    </location>
</feature>